<keyword evidence="3" id="KW-1185">Reference proteome</keyword>
<evidence type="ECO:0008006" key="4">
    <source>
        <dbReference type="Google" id="ProtNLM"/>
    </source>
</evidence>
<protein>
    <recommendedName>
        <fullName evidence="4">Secreted protein</fullName>
    </recommendedName>
</protein>
<comment type="caution">
    <text evidence="2">The sequence shown here is derived from an EMBL/GenBank/DDBJ whole genome shotgun (WGS) entry which is preliminary data.</text>
</comment>
<evidence type="ECO:0000313" key="2">
    <source>
        <dbReference type="EMBL" id="CAD8187363.1"/>
    </source>
</evidence>
<proteinExistence type="predicted"/>
<evidence type="ECO:0000313" key="3">
    <source>
        <dbReference type="Proteomes" id="UP000689195"/>
    </source>
</evidence>
<organism evidence="2 3">
    <name type="scientific">Paramecium pentaurelia</name>
    <dbReference type="NCBI Taxonomy" id="43138"/>
    <lineage>
        <taxon>Eukaryota</taxon>
        <taxon>Sar</taxon>
        <taxon>Alveolata</taxon>
        <taxon>Ciliophora</taxon>
        <taxon>Intramacronucleata</taxon>
        <taxon>Oligohymenophorea</taxon>
        <taxon>Peniculida</taxon>
        <taxon>Parameciidae</taxon>
        <taxon>Paramecium</taxon>
    </lineage>
</organism>
<dbReference type="AlphaFoldDB" id="A0A8S1WDZ7"/>
<feature type="signal peptide" evidence="1">
    <location>
        <begin position="1"/>
        <end position="15"/>
    </location>
</feature>
<accession>A0A8S1WDZ7</accession>
<keyword evidence="1" id="KW-0732">Signal</keyword>
<reference evidence="2" key="1">
    <citation type="submission" date="2021-01" db="EMBL/GenBank/DDBJ databases">
        <authorList>
            <consortium name="Genoscope - CEA"/>
            <person name="William W."/>
        </authorList>
    </citation>
    <scope>NUCLEOTIDE SEQUENCE</scope>
</reference>
<dbReference type="EMBL" id="CAJJDO010000089">
    <property type="protein sequence ID" value="CAD8187363.1"/>
    <property type="molecule type" value="Genomic_DNA"/>
</dbReference>
<sequence>MKLIVLIALLKLVQTFWTPQFNQGHQVIVIFNTGHILETQSTVPRQVVIDIQLSFLNLLLRFYSTITF</sequence>
<evidence type="ECO:0000256" key="1">
    <source>
        <dbReference type="SAM" id="SignalP"/>
    </source>
</evidence>
<gene>
    <name evidence="2" type="ORF">PPENT_87.1.T0890038</name>
</gene>
<name>A0A8S1WDZ7_9CILI</name>
<feature type="chain" id="PRO_5035857702" description="Secreted protein" evidence="1">
    <location>
        <begin position="16"/>
        <end position="68"/>
    </location>
</feature>
<dbReference type="Proteomes" id="UP000689195">
    <property type="component" value="Unassembled WGS sequence"/>
</dbReference>